<sequence>MRSELVFSAGSRVANRFLLSTIAMRAVHGLHINSTRVEDTANRVFADLASGSYVAVTVPAIKPLPLIDPLLLSPSI</sequence>
<evidence type="ECO:0000313" key="2">
    <source>
        <dbReference type="Proteomes" id="UP000538666"/>
    </source>
</evidence>
<organism evidence="1 2">
    <name type="scientific">Silvibacterium bohemicum</name>
    <dbReference type="NCBI Taxonomy" id="1577686"/>
    <lineage>
        <taxon>Bacteria</taxon>
        <taxon>Pseudomonadati</taxon>
        <taxon>Acidobacteriota</taxon>
        <taxon>Terriglobia</taxon>
        <taxon>Terriglobales</taxon>
        <taxon>Acidobacteriaceae</taxon>
        <taxon>Silvibacterium</taxon>
    </lineage>
</organism>
<evidence type="ECO:0000313" key="1">
    <source>
        <dbReference type="EMBL" id="MBB6144836.1"/>
    </source>
</evidence>
<comment type="caution">
    <text evidence="1">The sequence shown here is derived from an EMBL/GenBank/DDBJ whole genome shotgun (WGS) entry which is preliminary data.</text>
</comment>
<proteinExistence type="predicted"/>
<keyword evidence="2" id="KW-1185">Reference proteome</keyword>
<dbReference type="AlphaFoldDB" id="A0A841JU11"/>
<dbReference type="RefSeq" id="WP_050059605.1">
    <property type="nucleotide sequence ID" value="NZ_JACHEK010000005.1"/>
</dbReference>
<dbReference type="Proteomes" id="UP000538666">
    <property type="component" value="Unassembled WGS sequence"/>
</dbReference>
<protein>
    <submittedName>
        <fullName evidence="1">Uncharacterized protein</fullName>
    </submittedName>
</protein>
<reference evidence="1 2" key="1">
    <citation type="submission" date="2020-08" db="EMBL/GenBank/DDBJ databases">
        <title>Genomic Encyclopedia of Type Strains, Phase IV (KMG-IV): sequencing the most valuable type-strain genomes for metagenomic binning, comparative biology and taxonomic classification.</title>
        <authorList>
            <person name="Goeker M."/>
        </authorList>
    </citation>
    <scope>NUCLEOTIDE SEQUENCE [LARGE SCALE GENOMIC DNA]</scope>
    <source>
        <strain evidence="1 2">DSM 103733</strain>
    </source>
</reference>
<dbReference type="EMBL" id="JACHEK010000005">
    <property type="protein sequence ID" value="MBB6144836.1"/>
    <property type="molecule type" value="Genomic_DNA"/>
</dbReference>
<dbReference type="OrthoDB" id="122677at2"/>
<gene>
    <name evidence="1" type="ORF">HNQ77_002792</name>
</gene>
<name>A0A841JU11_9BACT</name>
<accession>A0A841JU11</accession>